<evidence type="ECO:0000313" key="9">
    <source>
        <dbReference type="Proteomes" id="UP000013827"/>
    </source>
</evidence>
<evidence type="ECO:0000256" key="2">
    <source>
        <dbReference type="ARBA" id="ARBA00022517"/>
    </source>
</evidence>
<dbReference type="AlphaFoldDB" id="A0A0D3JUE5"/>
<evidence type="ECO:0000256" key="4">
    <source>
        <dbReference type="ARBA" id="ARBA00023242"/>
    </source>
</evidence>
<keyword evidence="2" id="KW-0690">Ribosome biogenesis</keyword>
<feature type="region of interest" description="Disordered" evidence="7">
    <location>
        <begin position="296"/>
        <end position="378"/>
    </location>
</feature>
<sequence>MAGAPGPSSAAIDDEALRELRPLQFLVPDEKRAAWCGRAAASLFGWGKQLEPRPLGPLEALALGGFDEEQVWQQLELRNKPLLRYVQTSSRRLRPALEKEDSEDAASTGTGDDEEGEEQKKLSELEHAQLAEKPWQLRGEVSGQQRPANSLLETAAMAPSEESTRSIEEVIRARCKDGLWDDVVRRAALKPTDFRPKPADLSLEKSDKGLGDEYAAAFETNARSSEEMPRTPLSSVLGSKGADAVAKAHEEARALLAKLDSRLDPLFSFHYAPPPAKREAPAVSLEEKVPTALAASSTLAPEEVYGRKRSDKALADRAELSQGERKALRSKKKRAFFSSMQAASQAPGGLAGSKRQRVADARKAAQGAGAADGASFKL</sequence>
<keyword evidence="4" id="KW-0539">Nucleus</keyword>
<evidence type="ECO:0000256" key="7">
    <source>
        <dbReference type="SAM" id="MobiDB-lite"/>
    </source>
</evidence>
<dbReference type="eggNOG" id="KOG2600">
    <property type="taxonomic scope" value="Eukaryota"/>
</dbReference>
<feature type="region of interest" description="Disordered" evidence="7">
    <location>
        <begin position="94"/>
        <end position="165"/>
    </location>
</feature>
<evidence type="ECO:0000313" key="8">
    <source>
        <dbReference type="EnsemblProtists" id="EOD27130"/>
    </source>
</evidence>
<dbReference type="Pfam" id="PF04006">
    <property type="entry name" value="Mpp10"/>
    <property type="match status" value="2"/>
</dbReference>
<dbReference type="EnsemblProtists" id="EOD27130">
    <property type="protein sequence ID" value="EOD27130"/>
    <property type="gene ID" value="EMIHUDRAFT_205063"/>
</dbReference>
<evidence type="ECO:0000256" key="5">
    <source>
        <dbReference type="ARBA" id="ARBA00023274"/>
    </source>
</evidence>
<dbReference type="GO" id="GO:0032040">
    <property type="term" value="C:small-subunit processome"/>
    <property type="evidence" value="ECO:0007669"/>
    <property type="project" value="TreeGrafter"/>
</dbReference>
<evidence type="ECO:0000256" key="3">
    <source>
        <dbReference type="ARBA" id="ARBA00022552"/>
    </source>
</evidence>
<dbReference type="HOGENOM" id="CLU_011271_5_1_1"/>
<dbReference type="InterPro" id="IPR012173">
    <property type="entry name" value="Mpp10"/>
</dbReference>
<organism evidence="8 9">
    <name type="scientific">Emiliania huxleyi (strain CCMP1516)</name>
    <dbReference type="NCBI Taxonomy" id="280463"/>
    <lineage>
        <taxon>Eukaryota</taxon>
        <taxon>Haptista</taxon>
        <taxon>Haptophyta</taxon>
        <taxon>Prymnesiophyceae</taxon>
        <taxon>Isochrysidales</taxon>
        <taxon>Noelaerhabdaceae</taxon>
        <taxon>Emiliania</taxon>
    </lineage>
</organism>
<name>A0A0D3JUE5_EMIH1</name>
<reference evidence="9" key="1">
    <citation type="journal article" date="2013" name="Nature">
        <title>Pan genome of the phytoplankton Emiliania underpins its global distribution.</title>
        <authorList>
            <person name="Read B.A."/>
            <person name="Kegel J."/>
            <person name="Klute M.J."/>
            <person name="Kuo A."/>
            <person name="Lefebvre S.C."/>
            <person name="Maumus F."/>
            <person name="Mayer C."/>
            <person name="Miller J."/>
            <person name="Monier A."/>
            <person name="Salamov A."/>
            <person name="Young J."/>
            <person name="Aguilar M."/>
            <person name="Claverie J.M."/>
            <person name="Frickenhaus S."/>
            <person name="Gonzalez K."/>
            <person name="Herman E.K."/>
            <person name="Lin Y.C."/>
            <person name="Napier J."/>
            <person name="Ogata H."/>
            <person name="Sarno A.F."/>
            <person name="Shmutz J."/>
            <person name="Schroeder D."/>
            <person name="de Vargas C."/>
            <person name="Verret F."/>
            <person name="von Dassow P."/>
            <person name="Valentin K."/>
            <person name="Van de Peer Y."/>
            <person name="Wheeler G."/>
            <person name="Dacks J.B."/>
            <person name="Delwiche C.F."/>
            <person name="Dyhrman S.T."/>
            <person name="Glockner G."/>
            <person name="John U."/>
            <person name="Richards T."/>
            <person name="Worden A.Z."/>
            <person name="Zhang X."/>
            <person name="Grigoriev I.V."/>
            <person name="Allen A.E."/>
            <person name="Bidle K."/>
            <person name="Borodovsky M."/>
            <person name="Bowler C."/>
            <person name="Brownlee C."/>
            <person name="Cock J.M."/>
            <person name="Elias M."/>
            <person name="Gladyshev V.N."/>
            <person name="Groth M."/>
            <person name="Guda C."/>
            <person name="Hadaegh A."/>
            <person name="Iglesias-Rodriguez M.D."/>
            <person name="Jenkins J."/>
            <person name="Jones B.M."/>
            <person name="Lawson T."/>
            <person name="Leese F."/>
            <person name="Lindquist E."/>
            <person name="Lobanov A."/>
            <person name="Lomsadze A."/>
            <person name="Malik S.B."/>
            <person name="Marsh M.E."/>
            <person name="Mackinder L."/>
            <person name="Mock T."/>
            <person name="Mueller-Roeber B."/>
            <person name="Pagarete A."/>
            <person name="Parker M."/>
            <person name="Probert I."/>
            <person name="Quesneville H."/>
            <person name="Raines C."/>
            <person name="Rensing S.A."/>
            <person name="Riano-Pachon D.M."/>
            <person name="Richier S."/>
            <person name="Rokitta S."/>
            <person name="Shiraiwa Y."/>
            <person name="Soanes D.M."/>
            <person name="van der Giezen M."/>
            <person name="Wahlund T.M."/>
            <person name="Williams B."/>
            <person name="Wilson W."/>
            <person name="Wolfe G."/>
            <person name="Wurch L.L."/>
        </authorList>
    </citation>
    <scope>NUCLEOTIDE SEQUENCE</scope>
</reference>
<accession>A0A0D3JUE5</accession>
<dbReference type="KEGG" id="ehx:EMIHUDRAFT_205063"/>
<feature type="compositionally biased region" description="Low complexity" evidence="7">
    <location>
        <begin position="364"/>
        <end position="378"/>
    </location>
</feature>
<dbReference type="RefSeq" id="XP_005779559.1">
    <property type="nucleotide sequence ID" value="XM_005779502.1"/>
</dbReference>
<dbReference type="PANTHER" id="PTHR17039:SF0">
    <property type="entry name" value="U3 SMALL NUCLEOLAR RIBONUCLEOPROTEIN PROTEIN MPP10"/>
    <property type="match status" value="1"/>
</dbReference>
<keyword evidence="3" id="KW-0698">rRNA processing</keyword>
<dbReference type="GO" id="GO:0034457">
    <property type="term" value="C:Mpp10 complex"/>
    <property type="evidence" value="ECO:0007669"/>
    <property type="project" value="InterPro"/>
</dbReference>
<proteinExistence type="inferred from homology"/>
<comment type="subcellular location">
    <subcellularLocation>
        <location evidence="1">Nucleus</location>
        <location evidence="1">Nucleolus</location>
    </subcellularLocation>
</comment>
<reference evidence="8" key="2">
    <citation type="submission" date="2024-10" db="UniProtKB">
        <authorList>
            <consortium name="EnsemblProtists"/>
        </authorList>
    </citation>
    <scope>IDENTIFICATION</scope>
</reference>
<evidence type="ECO:0000256" key="6">
    <source>
        <dbReference type="ARBA" id="ARBA00029455"/>
    </source>
</evidence>
<feature type="compositionally biased region" description="Polar residues" evidence="7">
    <location>
        <begin position="142"/>
        <end position="152"/>
    </location>
</feature>
<keyword evidence="9" id="KW-1185">Reference proteome</keyword>
<feature type="compositionally biased region" description="Low complexity" evidence="7">
    <location>
        <begin position="336"/>
        <end position="346"/>
    </location>
</feature>
<protein>
    <submittedName>
        <fullName evidence="8">Uncharacterized protein</fullName>
    </submittedName>
</protein>
<dbReference type="GeneID" id="17272676"/>
<comment type="similarity">
    <text evidence="6">Belongs to the MPP10 family.</text>
</comment>
<dbReference type="GO" id="GO:0005732">
    <property type="term" value="C:sno(s)RNA-containing ribonucleoprotein complex"/>
    <property type="evidence" value="ECO:0007669"/>
    <property type="project" value="InterPro"/>
</dbReference>
<evidence type="ECO:0000256" key="1">
    <source>
        <dbReference type="ARBA" id="ARBA00004604"/>
    </source>
</evidence>
<dbReference type="STRING" id="2903.R1EKE5"/>
<dbReference type="PANTHER" id="PTHR17039">
    <property type="entry name" value="U3 SMALL NUCLEOLAR RIBONUCLEOPROTEIN PROTEIN MPP10"/>
    <property type="match status" value="1"/>
</dbReference>
<feature type="compositionally biased region" description="Basic and acidic residues" evidence="7">
    <location>
        <begin position="118"/>
        <end position="130"/>
    </location>
</feature>
<feature type="compositionally biased region" description="Basic and acidic residues" evidence="7">
    <location>
        <begin position="304"/>
        <end position="327"/>
    </location>
</feature>
<dbReference type="Proteomes" id="UP000013827">
    <property type="component" value="Unassembled WGS sequence"/>
</dbReference>
<dbReference type="PaxDb" id="2903-EOD27130"/>
<keyword evidence="5" id="KW-0687">Ribonucleoprotein</keyword>
<dbReference type="GO" id="GO:0006364">
    <property type="term" value="P:rRNA processing"/>
    <property type="evidence" value="ECO:0007669"/>
    <property type="project" value="UniProtKB-KW"/>
</dbReference>